<gene>
    <name evidence="6" type="ORF">OHU27_20130</name>
</gene>
<proteinExistence type="predicted"/>
<dbReference type="SUPFAM" id="SSF69318">
    <property type="entry name" value="Integrin alpha N-terminal domain"/>
    <property type="match status" value="1"/>
</dbReference>
<dbReference type="Gene3D" id="2.130.10.130">
    <property type="entry name" value="Integrin alpha, N-terminal"/>
    <property type="match status" value="3"/>
</dbReference>
<dbReference type="PANTHER" id="PTHR23221">
    <property type="entry name" value="GLYCOSYLPHOSPHATIDYLINOSITOL PHOSPHOLIPASE D"/>
    <property type="match status" value="1"/>
</dbReference>
<name>A0ABZ1J1U2_9ACTN</name>
<dbReference type="InterPro" id="IPR013517">
    <property type="entry name" value="FG-GAP"/>
</dbReference>
<feature type="signal peptide" evidence="5">
    <location>
        <begin position="1"/>
        <end position="39"/>
    </location>
</feature>
<protein>
    <submittedName>
        <fullName evidence="6">Integrin alpha</fullName>
    </submittedName>
</protein>
<dbReference type="InterPro" id="IPR013519">
    <property type="entry name" value="Int_alpha_beta-p"/>
</dbReference>
<dbReference type="EMBL" id="CP108125">
    <property type="protein sequence ID" value="WTO84604.1"/>
    <property type="molecule type" value="Genomic_DNA"/>
</dbReference>
<keyword evidence="1 5" id="KW-0732">Signal</keyword>
<evidence type="ECO:0000256" key="3">
    <source>
        <dbReference type="ARBA" id="ARBA00022801"/>
    </source>
</evidence>
<organism evidence="6 7">
    <name type="scientific">Streptomyces nigra</name>
    <dbReference type="NCBI Taxonomy" id="1827580"/>
    <lineage>
        <taxon>Bacteria</taxon>
        <taxon>Bacillati</taxon>
        <taxon>Actinomycetota</taxon>
        <taxon>Actinomycetes</taxon>
        <taxon>Kitasatosporales</taxon>
        <taxon>Streptomycetaceae</taxon>
        <taxon>Streptomyces</taxon>
    </lineage>
</organism>
<keyword evidence="4" id="KW-0325">Glycoprotein</keyword>
<dbReference type="Proteomes" id="UP001622690">
    <property type="component" value="Chromosome"/>
</dbReference>
<dbReference type="InterPro" id="IPR028994">
    <property type="entry name" value="Integrin_alpha_N"/>
</dbReference>
<keyword evidence="3" id="KW-0378">Hydrolase</keyword>
<dbReference type="Pfam" id="PF01839">
    <property type="entry name" value="FG-GAP"/>
    <property type="match status" value="3"/>
</dbReference>
<feature type="chain" id="PRO_5045545412" evidence="5">
    <location>
        <begin position="40"/>
        <end position="467"/>
    </location>
</feature>
<dbReference type="SMART" id="SM00191">
    <property type="entry name" value="Int_alpha"/>
    <property type="match status" value="4"/>
</dbReference>
<accession>A0ABZ1J1U2</accession>
<dbReference type="RefSeq" id="WP_406258261.1">
    <property type="nucleotide sequence ID" value="NZ_CP108125.1"/>
</dbReference>
<dbReference type="PANTHER" id="PTHR23221:SF7">
    <property type="entry name" value="PHOSPHATIDYLINOSITOL-GLYCAN-SPECIFIC PHOSPHOLIPASE D"/>
    <property type="match status" value="1"/>
</dbReference>
<sequence>MPQLDTPMHKHHLRLALATATTAALTGGLLSVVATPAAAATGQYSADFNGDGYKDAVAPAPEASVGGKWHAGAVGIVYGGPGGVGRTASVSQNSSDVPGSAEEEDSFGAAVAVGDVNKDGYSDLVVGSPYESVGDDESAGAVVIVWGSASGLKGATTVKDPAPTRHDNWGQALAIGDFTGDGRPDLAVGATGTTQWIIKGAFSRSGSTGAKITYTTSWTGGAGVLRLTAGKVNTDAKADLVIGGHTKIGSERYLDHNHLYYGTASAPTRKSELPYGTKLAIADLNKDGYGDIVTGWTQTATGGDLAATGRARVSYVSSSGVSSSADLPWPGIPSAGDINGDGYKDLALGDPENSTDAIVSGAVRILYGTTRGLTSDAVTLTQNTAGVPGSGERNDFFGDGTLLTDLNKDGKADLLAGSDGENDFNGNVTVLKGSASGITTSGATTYGPSAFGISTTGDPRLGRDLTG</sequence>
<evidence type="ECO:0000256" key="1">
    <source>
        <dbReference type="ARBA" id="ARBA00022729"/>
    </source>
</evidence>
<dbReference type="GO" id="GO:0007229">
    <property type="term" value="P:integrin-mediated signaling pathway"/>
    <property type="evidence" value="ECO:0007669"/>
    <property type="project" value="UniProtKB-KW"/>
</dbReference>
<reference evidence="6 7" key="1">
    <citation type="submission" date="2022-10" db="EMBL/GenBank/DDBJ databases">
        <title>The complete genomes of actinobacterial strains from the NBC collection.</title>
        <authorList>
            <person name="Joergensen T.S."/>
            <person name="Alvarez Arevalo M."/>
            <person name="Sterndorff E.B."/>
            <person name="Faurdal D."/>
            <person name="Vuksanovic O."/>
            <person name="Mourched A.-S."/>
            <person name="Charusanti P."/>
            <person name="Shaw S."/>
            <person name="Blin K."/>
            <person name="Weber T."/>
        </authorList>
    </citation>
    <scope>NUCLEOTIDE SEQUENCE [LARGE SCALE GENOMIC DNA]</scope>
    <source>
        <strain evidence="6 7">NBC_00206</strain>
    </source>
</reference>
<evidence type="ECO:0000256" key="2">
    <source>
        <dbReference type="ARBA" id="ARBA00022737"/>
    </source>
</evidence>
<evidence type="ECO:0000256" key="4">
    <source>
        <dbReference type="ARBA" id="ARBA00023180"/>
    </source>
</evidence>
<evidence type="ECO:0000256" key="5">
    <source>
        <dbReference type="SAM" id="SignalP"/>
    </source>
</evidence>
<evidence type="ECO:0000313" key="7">
    <source>
        <dbReference type="Proteomes" id="UP001622690"/>
    </source>
</evidence>
<keyword evidence="6" id="KW-0401">Integrin</keyword>
<evidence type="ECO:0000313" key="6">
    <source>
        <dbReference type="EMBL" id="WTO84604.1"/>
    </source>
</evidence>
<dbReference type="PROSITE" id="PS51470">
    <property type="entry name" value="FG_GAP"/>
    <property type="match status" value="1"/>
</dbReference>
<keyword evidence="7" id="KW-1185">Reference proteome</keyword>
<keyword evidence="2" id="KW-0677">Repeat</keyword>